<keyword evidence="3" id="KW-0175">Coiled coil</keyword>
<dbReference type="Proteomes" id="UP000001225">
    <property type="component" value="Chromosome"/>
</dbReference>
<dbReference type="PANTHER" id="PTHR30288:SF0">
    <property type="entry name" value="FLAGELLAR HOOK-ASSOCIATED PROTEIN 2"/>
    <property type="match status" value="1"/>
</dbReference>
<dbReference type="KEGG" id="bpt:Bpet2154"/>
<comment type="function">
    <text evidence="5">Required for morphogenesis and for the elongation of the flagellar filament by facilitating polymerization of the flagellin monomers at the tip of growing filament. Forms a capping structure, which prevents flagellin subunits (transported through the central channel of the flagellum) from leaking out without polymerization at the distal end.</text>
</comment>
<name>A9IKV9_BORPD</name>
<sequence length="457" mass="47495">MASITSLGSGSGLTNLEDMLDQLQKAEETRLTQITARQTSVKTRISAYSKLQSAVEAVQKAAATLGKSDTLSAVKSSVSGEGLTVKTEAGAVAGNYKIGITSLATAQTLKSDLVEDRKEPMGSGGSIQITLANDETTTIELGSDTSLDGVAKAINNNDDAGVRATIVTDGDGNSYLMLTSKNTGTQSAVKSITSDNTAVQAVVGYEAGSASPMTELEPAENAVVTINGVVVESQSNTIDKAVDGVTLELTATTEPDETISVSITSDPSVLTKAVKTFVDAYNSLQSTIADLTAFDVSSESQSALTGDGTTRNIQSTMAAALRVVGGEGALRTLSQLGITSNPTSGKLELDETKLDKALADNPADVARLFGGAGGLAEKMKTATDGILGSNGSIKTRTDGLEETVESLQDQYDRTKVSIQATMDNYRAQFTRLDALVAQMNSLSSYLTQQFEAMSKQS</sequence>
<dbReference type="PANTHER" id="PTHR30288">
    <property type="entry name" value="FLAGELLAR CAP/ASSEMBLY PROTEIN FLID"/>
    <property type="match status" value="1"/>
</dbReference>
<dbReference type="Pfam" id="PF07195">
    <property type="entry name" value="FliD_C"/>
    <property type="match status" value="1"/>
</dbReference>
<evidence type="ECO:0000256" key="5">
    <source>
        <dbReference type="RuleBase" id="RU362066"/>
    </source>
</evidence>
<dbReference type="InterPro" id="IPR003481">
    <property type="entry name" value="FliD_N"/>
</dbReference>
<comment type="similarity">
    <text evidence="1 5">Belongs to the FliD family.</text>
</comment>
<evidence type="ECO:0000256" key="4">
    <source>
        <dbReference type="ARBA" id="ARBA00023143"/>
    </source>
</evidence>
<dbReference type="InterPro" id="IPR010809">
    <property type="entry name" value="FliD_C"/>
</dbReference>
<gene>
    <name evidence="8" type="primary">fliD</name>
    <name evidence="8" type="ordered locus">Bpet2154</name>
</gene>
<keyword evidence="8" id="KW-0282">Flagellum</keyword>
<keyword evidence="9" id="KW-1185">Reference proteome</keyword>
<feature type="domain" description="Flagellar hook-associated protein 2 N-terminal" evidence="6">
    <location>
        <begin position="15"/>
        <end position="107"/>
    </location>
</feature>
<dbReference type="GO" id="GO:0005576">
    <property type="term" value="C:extracellular region"/>
    <property type="evidence" value="ECO:0007669"/>
    <property type="project" value="UniProtKB-SubCell"/>
</dbReference>
<evidence type="ECO:0000256" key="3">
    <source>
        <dbReference type="ARBA" id="ARBA00023054"/>
    </source>
</evidence>
<dbReference type="EMBL" id="AM902716">
    <property type="protein sequence ID" value="CAP42495.1"/>
    <property type="molecule type" value="Genomic_DNA"/>
</dbReference>
<dbReference type="NCBIfam" id="NF005955">
    <property type="entry name" value="PRK08032.1"/>
    <property type="match status" value="1"/>
</dbReference>
<evidence type="ECO:0000256" key="1">
    <source>
        <dbReference type="ARBA" id="ARBA00009764"/>
    </source>
</evidence>
<dbReference type="Pfam" id="PF02465">
    <property type="entry name" value="FliD_N"/>
    <property type="match status" value="1"/>
</dbReference>
<evidence type="ECO:0000313" key="8">
    <source>
        <dbReference type="EMBL" id="CAP42495.1"/>
    </source>
</evidence>
<dbReference type="STRING" id="94624.Bpet2154"/>
<proteinExistence type="inferred from homology"/>
<comment type="subcellular location">
    <subcellularLocation>
        <location evidence="5">Secreted</location>
    </subcellularLocation>
    <subcellularLocation>
        <location evidence="5">Bacterial flagellum</location>
    </subcellularLocation>
</comment>
<comment type="subunit">
    <text evidence="2 5">Homopentamer.</text>
</comment>
<keyword evidence="5" id="KW-0964">Secreted</keyword>
<accession>A9IKV9</accession>
<evidence type="ECO:0000256" key="2">
    <source>
        <dbReference type="ARBA" id="ARBA00011255"/>
    </source>
</evidence>
<keyword evidence="8" id="KW-0966">Cell projection</keyword>
<keyword evidence="4 5" id="KW-0975">Bacterial flagellum</keyword>
<organism evidence="8 9">
    <name type="scientific">Bordetella petrii (strain ATCC BAA-461 / DSM 12804 / CCUG 43448 / CIP 107267 / Se-1111R)</name>
    <dbReference type="NCBI Taxonomy" id="340100"/>
    <lineage>
        <taxon>Bacteria</taxon>
        <taxon>Pseudomonadati</taxon>
        <taxon>Pseudomonadota</taxon>
        <taxon>Betaproteobacteria</taxon>
        <taxon>Burkholderiales</taxon>
        <taxon>Alcaligenaceae</taxon>
        <taxon>Bordetella</taxon>
    </lineage>
</organism>
<dbReference type="GO" id="GO:0071973">
    <property type="term" value="P:bacterial-type flagellum-dependent cell motility"/>
    <property type="evidence" value="ECO:0007669"/>
    <property type="project" value="TreeGrafter"/>
</dbReference>
<evidence type="ECO:0000259" key="6">
    <source>
        <dbReference type="Pfam" id="PF02465"/>
    </source>
</evidence>
<dbReference type="InterPro" id="IPR040026">
    <property type="entry name" value="FliD"/>
</dbReference>
<dbReference type="AlphaFoldDB" id="A9IKV9"/>
<dbReference type="GO" id="GO:0007155">
    <property type="term" value="P:cell adhesion"/>
    <property type="evidence" value="ECO:0007669"/>
    <property type="project" value="InterPro"/>
</dbReference>
<feature type="domain" description="Flagellar hook-associated protein 2 C-terminal" evidence="7">
    <location>
        <begin position="219"/>
        <end position="441"/>
    </location>
</feature>
<dbReference type="GO" id="GO:0009424">
    <property type="term" value="C:bacterial-type flagellum hook"/>
    <property type="evidence" value="ECO:0007669"/>
    <property type="project" value="UniProtKB-UniRule"/>
</dbReference>
<dbReference type="eggNOG" id="COG1345">
    <property type="taxonomic scope" value="Bacteria"/>
</dbReference>
<keyword evidence="8" id="KW-0969">Cilium</keyword>
<dbReference type="GO" id="GO:0009421">
    <property type="term" value="C:bacterial-type flagellum filament cap"/>
    <property type="evidence" value="ECO:0007669"/>
    <property type="project" value="InterPro"/>
</dbReference>
<protein>
    <recommendedName>
        <fullName evidence="5">Flagellar hook-associated protein 2</fullName>
        <shortName evidence="5">HAP2</shortName>
    </recommendedName>
    <alternativeName>
        <fullName evidence="5">Flagellar cap protein</fullName>
    </alternativeName>
</protein>
<evidence type="ECO:0000259" key="7">
    <source>
        <dbReference type="Pfam" id="PF07195"/>
    </source>
</evidence>
<evidence type="ECO:0000313" key="9">
    <source>
        <dbReference type="Proteomes" id="UP000001225"/>
    </source>
</evidence>
<reference evidence="8 9" key="1">
    <citation type="journal article" date="2008" name="BMC Genomics">
        <title>The missing link: Bordetella petrii is endowed with both the metabolic versatility of environmental bacteria and virulence traits of pathogenic Bordetellae.</title>
        <authorList>
            <person name="Gross R."/>
            <person name="Guzman C.A."/>
            <person name="Sebaihia M."/>
            <person name="Martins Dos Santos V.A."/>
            <person name="Pieper D.H."/>
            <person name="Koebnik R."/>
            <person name="Lechner M."/>
            <person name="Bartels D."/>
            <person name="Buhrmester J."/>
            <person name="Choudhuri J.V."/>
            <person name="Ebensen T."/>
            <person name="Gaigalat L."/>
            <person name="Herrmann S."/>
            <person name="Khachane A.N."/>
            <person name="Larisch C."/>
            <person name="Link S."/>
            <person name="Linke B."/>
            <person name="Meyer F."/>
            <person name="Mormann S."/>
            <person name="Nakunst D."/>
            <person name="Rueckert C."/>
            <person name="Schneiker-Bekel S."/>
            <person name="Schulze K."/>
            <person name="Vorhoelter F.J."/>
            <person name="Yevsa T."/>
            <person name="Engle J.T."/>
            <person name="Goldman W.E."/>
            <person name="Puehler A."/>
            <person name="Goebel U.B."/>
            <person name="Goesmann A."/>
            <person name="Bloecker H."/>
            <person name="Kaiser O."/>
            <person name="Martinez-Arias R."/>
        </authorList>
    </citation>
    <scope>NUCLEOTIDE SEQUENCE [LARGE SCALE GENOMIC DNA]</scope>
    <source>
        <strain evidence="9">ATCC BAA-461 / DSM 12804 / CCUG 43448 / CIP 107267 / Se-1111R</strain>
    </source>
</reference>